<dbReference type="eggNOG" id="COG1020">
    <property type="taxonomic scope" value="Bacteria"/>
</dbReference>
<dbReference type="EMBL" id="BAFO02000033">
    <property type="protein sequence ID" value="GAD86710.1"/>
    <property type="molecule type" value="Genomic_DNA"/>
</dbReference>
<dbReference type="InterPro" id="IPR052058">
    <property type="entry name" value="Alcohol_O-acetyltransferase"/>
</dbReference>
<dbReference type="InterPro" id="IPR031641">
    <property type="entry name" value="PapA_C"/>
</dbReference>
<keyword evidence="9" id="KW-0012">Acyltransferase</keyword>
<protein>
    <recommendedName>
        <fullName evidence="6">Phthiocerol/phthiodiolone dimycocerosyl transferase</fullName>
        <ecNumber evidence="5">2.3.1.282</ecNumber>
    </recommendedName>
    <alternativeName>
        <fullName evidence="12">Acyltransferase PapA5</fullName>
    </alternativeName>
    <alternativeName>
        <fullName evidence="10">Phthiocerol/phthiodiolone O-acyltransferase</fullName>
    </alternativeName>
    <alternativeName>
        <fullName evidence="11">Polyketide synthase-associated protein A5</fullName>
    </alternativeName>
</protein>
<dbReference type="AlphaFoldDB" id="U5EHE3"/>
<evidence type="ECO:0000256" key="9">
    <source>
        <dbReference type="ARBA" id="ARBA00023315"/>
    </source>
</evidence>
<gene>
    <name evidence="14" type="ORF">NCAST_33_00860</name>
</gene>
<evidence type="ECO:0000256" key="12">
    <source>
        <dbReference type="ARBA" id="ARBA00033407"/>
    </source>
</evidence>
<dbReference type="Gene3D" id="3.30.559.10">
    <property type="entry name" value="Chloramphenicol acetyltransferase-like domain"/>
    <property type="match status" value="1"/>
</dbReference>
<evidence type="ECO:0000256" key="6">
    <source>
        <dbReference type="ARBA" id="ARBA00013449"/>
    </source>
</evidence>
<dbReference type="Proteomes" id="UP000017048">
    <property type="component" value="Unassembled WGS sequence"/>
</dbReference>
<evidence type="ECO:0000256" key="11">
    <source>
        <dbReference type="ARBA" id="ARBA00032317"/>
    </source>
</evidence>
<dbReference type="GO" id="GO:0016746">
    <property type="term" value="F:acyltransferase activity"/>
    <property type="evidence" value="ECO:0007669"/>
    <property type="project" value="UniProtKB-KW"/>
</dbReference>
<evidence type="ECO:0000313" key="15">
    <source>
        <dbReference type="Proteomes" id="UP000017048"/>
    </source>
</evidence>
<dbReference type="InterPro" id="IPR023213">
    <property type="entry name" value="CAT-like_dom_sf"/>
</dbReference>
<evidence type="ECO:0000256" key="5">
    <source>
        <dbReference type="ARBA" id="ARBA00012866"/>
    </source>
</evidence>
<evidence type="ECO:0000256" key="1">
    <source>
        <dbReference type="ARBA" id="ARBA00000026"/>
    </source>
</evidence>
<dbReference type="PANTHER" id="PTHR28037:SF1">
    <property type="entry name" value="ALCOHOL O-ACETYLTRANSFERASE 1-RELATED"/>
    <property type="match status" value="1"/>
</dbReference>
<dbReference type="PANTHER" id="PTHR28037">
    <property type="entry name" value="ALCOHOL O-ACETYLTRANSFERASE 1-RELATED"/>
    <property type="match status" value="1"/>
</dbReference>
<organism evidence="14 15">
    <name type="scientific">Nocardia asteroides NBRC 15531</name>
    <dbReference type="NCBI Taxonomy" id="1110697"/>
    <lineage>
        <taxon>Bacteria</taxon>
        <taxon>Bacillati</taxon>
        <taxon>Actinomycetota</taxon>
        <taxon>Actinomycetes</taxon>
        <taxon>Mycobacteriales</taxon>
        <taxon>Nocardiaceae</taxon>
        <taxon>Nocardia</taxon>
    </lineage>
</organism>
<evidence type="ECO:0000256" key="3">
    <source>
        <dbReference type="ARBA" id="ARBA00001907"/>
    </source>
</evidence>
<comment type="similarity">
    <text evidence="4">Belongs to the acyltransferase PapA5 family.</text>
</comment>
<accession>U5EHE3</accession>
<dbReference type="Pfam" id="PF16911">
    <property type="entry name" value="PapA_C"/>
    <property type="match status" value="1"/>
</dbReference>
<dbReference type="SUPFAM" id="SSF52777">
    <property type="entry name" value="CoA-dependent acyltransferases"/>
    <property type="match status" value="2"/>
</dbReference>
<evidence type="ECO:0000256" key="10">
    <source>
        <dbReference type="ARBA" id="ARBA00030465"/>
    </source>
</evidence>
<dbReference type="EMBL" id="AB685274">
    <property type="protein sequence ID" value="BAO98896.1"/>
    <property type="molecule type" value="Genomic_DNA"/>
</dbReference>
<dbReference type="Gene3D" id="3.30.559.30">
    <property type="entry name" value="Nonribosomal peptide synthetase, condensation domain"/>
    <property type="match status" value="1"/>
</dbReference>
<evidence type="ECO:0000313" key="14">
    <source>
        <dbReference type="EMBL" id="GAD86710.1"/>
    </source>
</evidence>
<evidence type="ECO:0000256" key="2">
    <source>
        <dbReference type="ARBA" id="ARBA00000625"/>
    </source>
</evidence>
<evidence type="ECO:0000259" key="13">
    <source>
        <dbReference type="Pfam" id="PF16911"/>
    </source>
</evidence>
<comment type="catalytic activity">
    <reaction evidence="3">
        <text>2 a mycocerosyl-[mycocerosic acid synthase] + a phthiodiolone = a dimycocerosyl phthiodiolone + 2 holo-[mycocerosic acid synthase].</text>
        <dbReference type="EC" id="2.3.1.282"/>
    </reaction>
</comment>
<reference evidence="14 15" key="1">
    <citation type="journal article" date="2014" name="BMC Genomics">
        <title>Genome based analysis of type-I polyketide synthase and nonribosomal peptide synthetase gene clusters in seven strains of five representative Nocardia species.</title>
        <authorList>
            <person name="Komaki H."/>
            <person name="Ichikawa N."/>
            <person name="Hosoyama A."/>
            <person name="Takahashi-Nakaguchi A."/>
            <person name="Matsuzawa T."/>
            <person name="Suzuki K."/>
            <person name="Fujita N."/>
            <person name="Gonoi T."/>
        </authorList>
    </citation>
    <scope>NUCLEOTIDE SEQUENCE [LARGE SCALE GENOMIC DNA]</scope>
    <source>
        <strain evidence="14 15">NBRC 15531</strain>
    </source>
</reference>
<feature type="domain" description="Phthiocerol/phthiodiolone dimycocerosyl transferase C-terminal" evidence="13">
    <location>
        <begin position="219"/>
        <end position="402"/>
    </location>
</feature>
<dbReference type="STRING" id="1824.SAMN05444423_1011674"/>
<evidence type="ECO:0000256" key="4">
    <source>
        <dbReference type="ARBA" id="ARBA00006558"/>
    </source>
</evidence>
<dbReference type="EC" id="2.3.1.282" evidence="5"/>
<evidence type="ECO:0000256" key="7">
    <source>
        <dbReference type="ARBA" id="ARBA00022516"/>
    </source>
</evidence>
<proteinExistence type="inferred from homology"/>
<name>U5EHE3_NOCAS</name>
<evidence type="ECO:0000256" key="8">
    <source>
        <dbReference type="ARBA" id="ARBA00022679"/>
    </source>
</evidence>
<comment type="catalytic activity">
    <reaction evidence="1">
        <text>2 a mycocerosyl-[mycocerosic acid synthase] + a phthiocerol = a dimycocerosyl phthiocerol + 2 holo-[mycocerosic acid synthase].</text>
        <dbReference type="EC" id="2.3.1.282"/>
    </reaction>
</comment>
<keyword evidence="7" id="KW-0443">Lipid metabolism</keyword>
<keyword evidence="7" id="KW-0444">Lipid biosynthesis</keyword>
<keyword evidence="15" id="KW-1185">Reference proteome</keyword>
<sequence length="429" mass="45766">MVRAGEIERQLSASERWFWLVDQLSPANCVVRLRVRGPIGAYRLEDAAAAVVAEYPLLRVVVADGPRFVPAPDPHLPVLHRIVADPDEWRTVLDEQLATPVDLATAPGRLIDLAWRPGTSDEQHDLILVFSHVLIDGRSMAALGSRILAVAFGAPAATVTRPPTPPADELIPRRHTRLLTCLRTNLTGQLTVFTRRAVGLPGTPPPLRARRTRTVIRAIDGNELAALRTRCRRAGVTVNAALTAALAQALGALNRPLGSGTAAIGIPVDVRSRLRPAPADDEPGMFTAVVPAFVPFGPGESLWDAARAAKAQLAQRITGGADLAGLAAIRYGCPRSLESGVRAVELVDRRAPWNVTLSNLGRLTAPETPAPLPITALTVAGTNSCASALTVAVATYDDTMSITFCYVDTQLPHATVELLADRTVAPLNR</sequence>
<keyword evidence="8" id="KW-0808">Transferase</keyword>
<comment type="catalytic activity">
    <reaction evidence="2">
        <text>2 a mycocerosyl-[mycocerosic acid synthase] + a phenolphthiocerol = a dimycocerosyl phenolphthiocerol + 2 holo-[mycocerosic acid synthase].</text>
        <dbReference type="EC" id="2.3.1.282"/>
    </reaction>
</comment>